<dbReference type="SUPFAM" id="SSF88946">
    <property type="entry name" value="Sigma2 domain of RNA polymerase sigma factors"/>
    <property type="match status" value="1"/>
</dbReference>
<dbReference type="InterPro" id="IPR013249">
    <property type="entry name" value="RNA_pol_sigma70_r4_t2"/>
</dbReference>
<evidence type="ECO:0000256" key="2">
    <source>
        <dbReference type="ARBA" id="ARBA00023015"/>
    </source>
</evidence>
<dbReference type="InterPro" id="IPR036388">
    <property type="entry name" value="WH-like_DNA-bd_sf"/>
</dbReference>
<gene>
    <name evidence="7" type="ORF">A1507_08720</name>
</gene>
<dbReference type="InterPro" id="IPR039425">
    <property type="entry name" value="RNA_pol_sigma-70-like"/>
</dbReference>
<evidence type="ECO:0000256" key="4">
    <source>
        <dbReference type="ARBA" id="ARBA00023163"/>
    </source>
</evidence>
<dbReference type="InterPro" id="IPR014284">
    <property type="entry name" value="RNA_pol_sigma-70_dom"/>
</dbReference>
<reference evidence="7 8" key="1">
    <citation type="submission" date="2016-03" db="EMBL/GenBank/DDBJ databases">
        <authorList>
            <person name="Ploux O."/>
        </authorList>
    </citation>
    <scope>NUCLEOTIDE SEQUENCE [LARGE SCALE GENOMIC DNA]</scope>
    <source>
        <strain evidence="7 8">R-45378</strain>
    </source>
</reference>
<evidence type="ECO:0000259" key="5">
    <source>
        <dbReference type="Pfam" id="PF04542"/>
    </source>
</evidence>
<keyword evidence="3" id="KW-0731">Sigma factor</keyword>
<evidence type="ECO:0000313" key="7">
    <source>
        <dbReference type="EMBL" id="OAI18973.1"/>
    </source>
</evidence>
<dbReference type="Gene3D" id="1.10.1740.10">
    <property type="match status" value="1"/>
</dbReference>
<name>A0A177NNN4_9GAMM</name>
<dbReference type="Gene3D" id="1.10.10.10">
    <property type="entry name" value="Winged helix-like DNA-binding domain superfamily/Winged helix DNA-binding domain"/>
    <property type="match status" value="1"/>
</dbReference>
<dbReference type="RefSeq" id="WP_064039841.1">
    <property type="nucleotide sequence ID" value="NZ_LUUJ01000054.1"/>
</dbReference>
<proteinExistence type="inferred from homology"/>
<dbReference type="CDD" id="cd06171">
    <property type="entry name" value="Sigma70_r4"/>
    <property type="match status" value="1"/>
</dbReference>
<evidence type="ECO:0000256" key="1">
    <source>
        <dbReference type="ARBA" id="ARBA00010641"/>
    </source>
</evidence>
<sequence>MSAAAIPADQVAALFRDHKEAIVHFLLQRVKCPDTAQDLSQETYLRLLRKDGLAHTDNLSGYLFRTAERLAIDFVRQRQRLSAQLEALPDDAPCPLPQPEYAAIVNQRYRRLLDAIAALPAQCRHILLLRKIDELGYREIAEQLGISEKTVQRQLVKAMLHCHEFCRDTLP</sequence>
<evidence type="ECO:0000313" key="8">
    <source>
        <dbReference type="Proteomes" id="UP000077857"/>
    </source>
</evidence>
<dbReference type="EMBL" id="LUUJ01000054">
    <property type="protein sequence ID" value="OAI18973.1"/>
    <property type="molecule type" value="Genomic_DNA"/>
</dbReference>
<feature type="domain" description="RNA polymerase sigma factor 70 region 4 type 2" evidence="6">
    <location>
        <begin position="110"/>
        <end position="162"/>
    </location>
</feature>
<dbReference type="InterPro" id="IPR013325">
    <property type="entry name" value="RNA_pol_sigma_r2"/>
</dbReference>
<evidence type="ECO:0000256" key="3">
    <source>
        <dbReference type="ARBA" id="ARBA00023082"/>
    </source>
</evidence>
<feature type="domain" description="RNA polymerase sigma-70 region 2" evidence="5">
    <location>
        <begin position="14"/>
        <end position="80"/>
    </location>
</feature>
<dbReference type="GO" id="GO:0006352">
    <property type="term" value="P:DNA-templated transcription initiation"/>
    <property type="evidence" value="ECO:0007669"/>
    <property type="project" value="InterPro"/>
</dbReference>
<comment type="similarity">
    <text evidence="1">Belongs to the sigma-70 factor family. ECF subfamily.</text>
</comment>
<dbReference type="AlphaFoldDB" id="A0A177NNN4"/>
<dbReference type="GO" id="GO:0016987">
    <property type="term" value="F:sigma factor activity"/>
    <property type="evidence" value="ECO:0007669"/>
    <property type="project" value="UniProtKB-KW"/>
</dbReference>
<dbReference type="Pfam" id="PF04542">
    <property type="entry name" value="Sigma70_r2"/>
    <property type="match status" value="1"/>
</dbReference>
<dbReference type="InterPro" id="IPR013324">
    <property type="entry name" value="RNA_pol_sigma_r3/r4-like"/>
</dbReference>
<dbReference type="Proteomes" id="UP000077857">
    <property type="component" value="Unassembled WGS sequence"/>
</dbReference>
<dbReference type="PANTHER" id="PTHR43133:SF63">
    <property type="entry name" value="RNA POLYMERASE SIGMA FACTOR FECI-RELATED"/>
    <property type="match status" value="1"/>
</dbReference>
<accession>A0A177NNN4</accession>
<dbReference type="PANTHER" id="PTHR43133">
    <property type="entry name" value="RNA POLYMERASE ECF-TYPE SIGMA FACTO"/>
    <property type="match status" value="1"/>
</dbReference>
<dbReference type="OrthoDB" id="9797134at2"/>
<comment type="caution">
    <text evidence="7">The sequence shown here is derived from an EMBL/GenBank/DDBJ whole genome shotgun (WGS) entry which is preliminary data.</text>
</comment>
<keyword evidence="2" id="KW-0805">Transcription regulation</keyword>
<dbReference type="GO" id="GO:0003677">
    <property type="term" value="F:DNA binding"/>
    <property type="evidence" value="ECO:0007669"/>
    <property type="project" value="InterPro"/>
</dbReference>
<dbReference type="InterPro" id="IPR007627">
    <property type="entry name" value="RNA_pol_sigma70_r2"/>
</dbReference>
<dbReference type="SUPFAM" id="SSF88659">
    <property type="entry name" value="Sigma3 and sigma4 domains of RNA polymerase sigma factors"/>
    <property type="match status" value="1"/>
</dbReference>
<keyword evidence="4" id="KW-0804">Transcription</keyword>
<dbReference type="NCBIfam" id="TIGR02937">
    <property type="entry name" value="sigma70-ECF"/>
    <property type="match status" value="1"/>
</dbReference>
<protein>
    <submittedName>
        <fullName evidence="7">RNA polymerase subunit sigma-24</fullName>
    </submittedName>
</protein>
<evidence type="ECO:0000259" key="6">
    <source>
        <dbReference type="Pfam" id="PF08281"/>
    </source>
</evidence>
<organism evidence="7 8">
    <name type="scientific">Methylomonas koyamae</name>
    <dbReference type="NCBI Taxonomy" id="702114"/>
    <lineage>
        <taxon>Bacteria</taxon>
        <taxon>Pseudomonadati</taxon>
        <taxon>Pseudomonadota</taxon>
        <taxon>Gammaproteobacteria</taxon>
        <taxon>Methylococcales</taxon>
        <taxon>Methylococcaceae</taxon>
        <taxon>Methylomonas</taxon>
    </lineage>
</organism>
<dbReference type="Pfam" id="PF08281">
    <property type="entry name" value="Sigma70_r4_2"/>
    <property type="match status" value="1"/>
</dbReference>